<protein>
    <recommendedName>
        <fullName evidence="5">UDP-N-acetylglucosamine kinase</fullName>
        <ecNumber evidence="2">2.7.1.176</ecNumber>
    </recommendedName>
    <alternativeName>
        <fullName evidence="5">UDP-N-acetylglucosamine kinase</fullName>
    </alternativeName>
</protein>
<dbReference type="InterPro" id="IPR027417">
    <property type="entry name" value="P-loop_NTPase"/>
</dbReference>
<keyword evidence="3" id="KW-0547">Nucleotide-binding</keyword>
<dbReference type="SUPFAM" id="SSF52540">
    <property type="entry name" value="P-loop containing nucleoside triphosphate hydrolases"/>
    <property type="match status" value="1"/>
</dbReference>
<keyword evidence="9" id="KW-1185">Reference proteome</keyword>
<dbReference type="SUPFAM" id="SSF53756">
    <property type="entry name" value="UDP-Glycosyltransferase/glycogen phosphorylase"/>
    <property type="match status" value="1"/>
</dbReference>
<dbReference type="Gene3D" id="3.40.50.300">
    <property type="entry name" value="P-loop containing nucleotide triphosphate hydrolases"/>
    <property type="match status" value="1"/>
</dbReference>
<dbReference type="Pfam" id="PF20706">
    <property type="entry name" value="GT4-conflict"/>
    <property type="match status" value="1"/>
</dbReference>
<accession>A0ABW6RVE3</accession>
<proteinExistence type="inferred from homology"/>
<evidence type="ECO:0000256" key="3">
    <source>
        <dbReference type="ARBA" id="ARBA00022741"/>
    </source>
</evidence>
<feature type="domain" description="Zeta toxin" evidence="7">
    <location>
        <begin position="345"/>
        <end position="474"/>
    </location>
</feature>
<comment type="catalytic activity">
    <reaction evidence="6">
        <text>UDP-N-acetyl-alpha-D-glucosamine + ATP = UDP-N-acetyl-alpha-D-glucosamine 3'-phosphate + ADP + H(+)</text>
        <dbReference type="Rhea" id="RHEA:32671"/>
        <dbReference type="ChEBI" id="CHEBI:15378"/>
        <dbReference type="ChEBI" id="CHEBI:30616"/>
        <dbReference type="ChEBI" id="CHEBI:57705"/>
        <dbReference type="ChEBI" id="CHEBI:64353"/>
        <dbReference type="ChEBI" id="CHEBI:456216"/>
        <dbReference type="EC" id="2.7.1.176"/>
    </reaction>
</comment>
<dbReference type="Proteomes" id="UP001601992">
    <property type="component" value="Unassembled WGS sequence"/>
</dbReference>
<dbReference type="Pfam" id="PF06414">
    <property type="entry name" value="Zeta_toxin"/>
    <property type="match status" value="1"/>
</dbReference>
<evidence type="ECO:0000256" key="6">
    <source>
        <dbReference type="ARBA" id="ARBA00048178"/>
    </source>
</evidence>
<gene>
    <name evidence="8" type="ORF">ACFYXQ_09385</name>
</gene>
<evidence type="ECO:0000313" key="8">
    <source>
        <dbReference type="EMBL" id="MFF3567977.1"/>
    </source>
</evidence>
<dbReference type="EC" id="2.7.1.176" evidence="2"/>
<sequence>MSSSVPPLMIIAFAQAEDSRGGATEAARIVRGLNERGFDVALTVRGVDPSVTAPVRQTLSTLAHREVTVLPAVEDDRATFIADLEAADLLVMPGQTGKFGLLGLEAVMQGVPVIAPVDSGIGMYLADPEQFPQELRPPLVPEPFRQPIPVDLWVDQVSEVLADWPATQARALRLQQYLLQRNKTWEGGAATLAAIARYTDAVADLITRSQQPRTTSPAPSESRGPYDPVLYYEAAVDILGSLMAASSAAEWIAEHGGPADLRTPEATVGLRRDYLSAMRNLDPADRSAITDAIHTHGEQLAALGATSAVLPREDPDRFRLARGDHQWVFTHKIVPELYGNLTAATDPTAIIVTGPPGSGKTTTIRDLHVARPGAVVIDPELLFAYHPRSWDLTLADDPRAGDVVMWDALGWTALAAEHVALARADILLELTSDRDTEEFAATLRDWGYRVEVQVMAVPSELSTLHATLRFHCRHGQWRALVTEAG</sequence>
<evidence type="ECO:0000256" key="4">
    <source>
        <dbReference type="ARBA" id="ARBA00022840"/>
    </source>
</evidence>
<organism evidence="8 9">
    <name type="scientific">Nocardia jiangxiensis</name>
    <dbReference type="NCBI Taxonomy" id="282685"/>
    <lineage>
        <taxon>Bacteria</taxon>
        <taxon>Bacillati</taxon>
        <taxon>Actinomycetota</taxon>
        <taxon>Actinomycetes</taxon>
        <taxon>Mycobacteriales</taxon>
        <taxon>Nocardiaceae</taxon>
        <taxon>Nocardia</taxon>
    </lineage>
</organism>
<comment type="caution">
    <text evidence="8">The sequence shown here is derived from an EMBL/GenBank/DDBJ whole genome shotgun (WGS) entry which is preliminary data.</text>
</comment>
<evidence type="ECO:0000256" key="5">
    <source>
        <dbReference type="ARBA" id="ARBA00032897"/>
    </source>
</evidence>
<dbReference type="Gene3D" id="3.40.50.2000">
    <property type="entry name" value="Glycogen Phosphorylase B"/>
    <property type="match status" value="1"/>
</dbReference>
<dbReference type="EMBL" id="JBIAQY010000003">
    <property type="protein sequence ID" value="MFF3567977.1"/>
    <property type="molecule type" value="Genomic_DNA"/>
</dbReference>
<comment type="similarity">
    <text evidence="1">Belongs to the zeta toxin family.</text>
</comment>
<name>A0ABW6RVE3_9NOCA</name>
<dbReference type="InterPro" id="IPR010488">
    <property type="entry name" value="Zeta_toxin_domain"/>
</dbReference>
<reference evidence="8 9" key="1">
    <citation type="submission" date="2024-10" db="EMBL/GenBank/DDBJ databases">
        <title>The Natural Products Discovery Center: Release of the First 8490 Sequenced Strains for Exploring Actinobacteria Biosynthetic Diversity.</title>
        <authorList>
            <person name="Kalkreuter E."/>
            <person name="Kautsar S.A."/>
            <person name="Yang D."/>
            <person name="Bader C.D."/>
            <person name="Teijaro C.N."/>
            <person name="Fluegel L."/>
            <person name="Davis C.M."/>
            <person name="Simpson J.R."/>
            <person name="Lauterbach L."/>
            <person name="Steele A.D."/>
            <person name="Gui C."/>
            <person name="Meng S."/>
            <person name="Li G."/>
            <person name="Viehrig K."/>
            <person name="Ye F."/>
            <person name="Su P."/>
            <person name="Kiefer A.F."/>
            <person name="Nichols A."/>
            <person name="Cepeda A.J."/>
            <person name="Yan W."/>
            <person name="Fan B."/>
            <person name="Jiang Y."/>
            <person name="Adhikari A."/>
            <person name="Zheng C.-J."/>
            <person name="Schuster L."/>
            <person name="Cowan T.M."/>
            <person name="Smanski M.J."/>
            <person name="Chevrette M.G."/>
            <person name="De Carvalho L.P.S."/>
            <person name="Shen B."/>
        </authorList>
    </citation>
    <scope>NUCLEOTIDE SEQUENCE [LARGE SCALE GENOMIC DNA]</scope>
    <source>
        <strain evidence="8 9">NPDC002593</strain>
    </source>
</reference>
<evidence type="ECO:0000256" key="1">
    <source>
        <dbReference type="ARBA" id="ARBA00009104"/>
    </source>
</evidence>
<evidence type="ECO:0000313" key="9">
    <source>
        <dbReference type="Proteomes" id="UP001601992"/>
    </source>
</evidence>
<keyword evidence="4" id="KW-0067">ATP-binding</keyword>
<evidence type="ECO:0000259" key="7">
    <source>
        <dbReference type="Pfam" id="PF06414"/>
    </source>
</evidence>
<dbReference type="RefSeq" id="WP_157186163.1">
    <property type="nucleotide sequence ID" value="NZ_JBIAQY010000003.1"/>
</dbReference>
<evidence type="ECO:0000256" key="2">
    <source>
        <dbReference type="ARBA" id="ARBA00011963"/>
    </source>
</evidence>